<dbReference type="PANTHER" id="PTHR13271:SF155">
    <property type="entry name" value="SET DOMAIN-CONTAINING PROTEIN"/>
    <property type="match status" value="1"/>
</dbReference>
<proteinExistence type="predicted"/>
<dbReference type="AlphaFoldDB" id="A0A7S4AUX0"/>
<dbReference type="PANTHER" id="PTHR13271">
    <property type="entry name" value="UNCHARACTERIZED PUTATIVE METHYLTRANSFERASE"/>
    <property type="match status" value="1"/>
</dbReference>
<dbReference type="CDD" id="cd10527">
    <property type="entry name" value="SET_LSMT"/>
    <property type="match status" value="1"/>
</dbReference>
<sequence length="708" mass="81105">MTSPNNCTSSKKRRSLSKKEKSNRRLDERPRLSTKILFRVLICWIMLVALGFIAYWKRGPSAMMLLAEEKMRKQQEQRQSFTADVTSPTAYDGKLKSSMSPEFTMDEGQLWDPPDSRIAALVSHACQEMHCHKSLKVVGRTLRATAPIEVGEKLYEIPRSMQIWDLDAYRDPFVRKHLFKASHKISGNRMGTEAFLTAYLALEIKKAELNPSNFDPLRLLYFDSLPTYEEFHAYHPILADKNAVGAILGPRSMGNSILQSYRNMVRSEYNGFIAASSEFANTISSKEYARARLAVLTRALNVGPPGPEEVMAAAFVGDEFRDQDLFLDELYSYYDLINVNLTEAGGQGCIAMVPIADLFNHHTNNNIELQYKRMETQLQTKKKSGRSFVVSSTNRMIEPYSEPMASYGYMADAHLYARYGFVNGDGSGPIQLNLGFHHEMMKLNISNQYDYMPITGATEKFRNYQKRGIARYLQFDDGYSECNSGPVTHPDEAELKRLKLEHLLSIANEYDRWNILVEPRNPQSLPAPSTNVPIMLMVPQFQKNYSLVQGLDRLQETCRVISLINKDFDGNALQVMKDNVGNLDFRIGSNVSDALEFRSLMCISRWFGTRFLTMELQGMFESEYRRLSRLNRNEFGSNNWTAYHVLFGEMQALQAASGLIFERVSESWESKKVDPEPEYRMKDIGCPEEYSRYLFRDDELVPDISDLR</sequence>
<organism evidence="3">
    <name type="scientific">Pseudo-nitzschia australis</name>
    <dbReference type="NCBI Taxonomy" id="44445"/>
    <lineage>
        <taxon>Eukaryota</taxon>
        <taxon>Sar</taxon>
        <taxon>Stramenopiles</taxon>
        <taxon>Ochrophyta</taxon>
        <taxon>Bacillariophyta</taxon>
        <taxon>Bacillariophyceae</taxon>
        <taxon>Bacillariophycidae</taxon>
        <taxon>Bacillariales</taxon>
        <taxon>Bacillariaceae</taxon>
        <taxon>Pseudo-nitzschia</taxon>
    </lineage>
</organism>
<feature type="region of interest" description="Disordered" evidence="1">
    <location>
        <begin position="77"/>
        <end position="98"/>
    </location>
</feature>
<evidence type="ECO:0008006" key="4">
    <source>
        <dbReference type="Google" id="ProtNLM"/>
    </source>
</evidence>
<feature type="transmembrane region" description="Helical" evidence="2">
    <location>
        <begin position="36"/>
        <end position="56"/>
    </location>
</feature>
<keyword evidence="2" id="KW-0472">Membrane</keyword>
<feature type="compositionally biased region" description="Polar residues" evidence="1">
    <location>
        <begin position="80"/>
        <end position="89"/>
    </location>
</feature>
<feature type="region of interest" description="Disordered" evidence="1">
    <location>
        <begin position="1"/>
        <end position="26"/>
    </location>
</feature>
<dbReference type="InterPro" id="IPR050600">
    <property type="entry name" value="SETD3_SETD6_MTase"/>
</dbReference>
<dbReference type="GO" id="GO:0016279">
    <property type="term" value="F:protein-lysine N-methyltransferase activity"/>
    <property type="evidence" value="ECO:0007669"/>
    <property type="project" value="TreeGrafter"/>
</dbReference>
<feature type="compositionally biased region" description="Basic and acidic residues" evidence="1">
    <location>
        <begin position="17"/>
        <end position="26"/>
    </location>
</feature>
<protein>
    <recommendedName>
        <fullName evidence="4">SET domain-containing protein</fullName>
    </recommendedName>
</protein>
<reference evidence="3" key="1">
    <citation type="submission" date="2021-01" db="EMBL/GenBank/DDBJ databases">
        <authorList>
            <person name="Corre E."/>
            <person name="Pelletier E."/>
            <person name="Niang G."/>
            <person name="Scheremetjew M."/>
            <person name="Finn R."/>
            <person name="Kale V."/>
            <person name="Holt S."/>
            <person name="Cochrane G."/>
            <person name="Meng A."/>
            <person name="Brown T."/>
            <person name="Cohen L."/>
        </authorList>
    </citation>
    <scope>NUCLEOTIDE SEQUENCE</scope>
    <source>
        <strain evidence="3">10249 10 AB</strain>
    </source>
</reference>
<keyword evidence="2" id="KW-1133">Transmembrane helix</keyword>
<name>A0A7S4AUX0_9STRA</name>
<dbReference type="EMBL" id="HBIX01030968">
    <property type="protein sequence ID" value="CAE0727812.1"/>
    <property type="molecule type" value="Transcribed_RNA"/>
</dbReference>
<evidence type="ECO:0000256" key="1">
    <source>
        <dbReference type="SAM" id="MobiDB-lite"/>
    </source>
</evidence>
<evidence type="ECO:0000313" key="3">
    <source>
        <dbReference type="EMBL" id="CAE0727812.1"/>
    </source>
</evidence>
<dbReference type="InterPro" id="IPR046341">
    <property type="entry name" value="SET_dom_sf"/>
</dbReference>
<accession>A0A7S4AUX0</accession>
<evidence type="ECO:0000256" key="2">
    <source>
        <dbReference type="SAM" id="Phobius"/>
    </source>
</evidence>
<keyword evidence="2" id="KW-0812">Transmembrane</keyword>
<gene>
    <name evidence="3" type="ORF">PAUS00366_LOCUS20596</name>
</gene>
<dbReference type="SUPFAM" id="SSF82199">
    <property type="entry name" value="SET domain"/>
    <property type="match status" value="1"/>
</dbReference>
<dbReference type="Gene3D" id="3.90.1410.10">
    <property type="entry name" value="set domain protein methyltransferase, domain 1"/>
    <property type="match status" value="1"/>
</dbReference>